<evidence type="ECO:0000313" key="4">
    <source>
        <dbReference type="Proteomes" id="UP000027446"/>
    </source>
</evidence>
<dbReference type="InterPro" id="IPR043502">
    <property type="entry name" value="DNA/RNA_pol_sf"/>
</dbReference>
<dbReference type="Pfam" id="PF11799">
    <property type="entry name" value="IMS_C"/>
    <property type="match status" value="1"/>
</dbReference>
<evidence type="ECO:0000256" key="1">
    <source>
        <dbReference type="ARBA" id="ARBA00022763"/>
    </source>
</evidence>
<keyword evidence="1" id="KW-0227">DNA damage</keyword>
<keyword evidence="4" id="KW-1185">Reference proteome</keyword>
<gene>
    <name evidence="3" type="ORF">HAD_17196</name>
</gene>
<name>A0A069E010_9PROT</name>
<evidence type="ECO:0000259" key="2">
    <source>
        <dbReference type="Pfam" id="PF11799"/>
    </source>
</evidence>
<dbReference type="SUPFAM" id="SSF56672">
    <property type="entry name" value="DNA/RNA polymerases"/>
    <property type="match status" value="1"/>
</dbReference>
<dbReference type="PATRIC" id="fig|1280949.3.peg.3488"/>
<dbReference type="Proteomes" id="UP000027446">
    <property type="component" value="Unassembled WGS sequence"/>
</dbReference>
<dbReference type="AlphaFoldDB" id="A0A069E010"/>
<dbReference type="eggNOG" id="COG0389">
    <property type="taxonomic scope" value="Bacteria"/>
</dbReference>
<dbReference type="GO" id="GO:0006281">
    <property type="term" value="P:DNA repair"/>
    <property type="evidence" value="ECO:0007669"/>
    <property type="project" value="InterPro"/>
</dbReference>
<feature type="domain" description="DNA polymerase Y-family little finger" evidence="2">
    <location>
        <begin position="206"/>
        <end position="287"/>
    </location>
</feature>
<dbReference type="CDD" id="cd03468">
    <property type="entry name" value="PolY_like"/>
    <property type="match status" value="1"/>
</dbReference>
<dbReference type="GO" id="GO:0003684">
    <property type="term" value="F:damaged DNA binding"/>
    <property type="evidence" value="ECO:0007669"/>
    <property type="project" value="InterPro"/>
</dbReference>
<dbReference type="PANTHER" id="PTHR35369">
    <property type="entry name" value="BLR3025 PROTEIN-RELATED"/>
    <property type="match status" value="1"/>
</dbReference>
<organism evidence="3 4">
    <name type="scientific">Hyphomonas adhaerens MHS-3</name>
    <dbReference type="NCBI Taxonomy" id="1280949"/>
    <lineage>
        <taxon>Bacteria</taxon>
        <taxon>Pseudomonadati</taxon>
        <taxon>Pseudomonadota</taxon>
        <taxon>Alphaproteobacteria</taxon>
        <taxon>Hyphomonadales</taxon>
        <taxon>Hyphomonadaceae</taxon>
        <taxon>Hyphomonas</taxon>
    </lineage>
</organism>
<evidence type="ECO:0000313" key="3">
    <source>
        <dbReference type="EMBL" id="KCZ82584.1"/>
    </source>
</evidence>
<dbReference type="InterPro" id="IPR050356">
    <property type="entry name" value="SulA_CellDiv_inhibitor"/>
</dbReference>
<dbReference type="PANTHER" id="PTHR35369:SF2">
    <property type="entry name" value="BLR3025 PROTEIN"/>
    <property type="match status" value="1"/>
</dbReference>
<dbReference type="STRING" id="1280949.HAD_17196"/>
<reference evidence="3 4" key="1">
    <citation type="journal article" date="2014" name="Antonie Van Leeuwenhoek">
        <title>Hyphomonas beringensis sp. nov. and Hyphomonas chukchiensis sp. nov., isolated from surface seawater of the Bering Sea and Chukchi Sea.</title>
        <authorList>
            <person name="Li C."/>
            <person name="Lai Q."/>
            <person name="Li G."/>
            <person name="Dong C."/>
            <person name="Wang J."/>
            <person name="Liao Y."/>
            <person name="Shao Z."/>
        </authorList>
    </citation>
    <scope>NUCLEOTIDE SEQUENCE [LARGE SCALE GENOMIC DNA]</scope>
    <source>
        <strain evidence="3 4">MHS-3</strain>
    </source>
</reference>
<accession>A0A069E010</accession>
<protein>
    <recommendedName>
        <fullName evidence="2">DNA polymerase Y-family little finger domain-containing protein</fullName>
    </recommendedName>
</protein>
<dbReference type="EMBL" id="ARYH01000005">
    <property type="protein sequence ID" value="KCZ82584.1"/>
    <property type="molecule type" value="Genomic_DNA"/>
</dbReference>
<comment type="caution">
    <text evidence="3">The sequence shown here is derived from an EMBL/GenBank/DDBJ whole genome shotgun (WGS) entry which is preliminary data.</text>
</comment>
<dbReference type="InterPro" id="IPR017961">
    <property type="entry name" value="DNA_pol_Y-fam_little_finger"/>
</dbReference>
<proteinExistence type="predicted"/>
<sequence>MEVGIHAGLSLKDARGALPGLMTEQIDRESDATALLALADWMVRFSPLVCTDGIDGLLLETTGCDHLFGGEAGMATALSAQVSQAGYGHRLAFAGTPGAAWALARTVAEDGAPVILPPGAERQGLAALPVRALRLSGPVQTLLRRFGLTRIGQLYNIDRKALSRRFQSREAVDAVMLRLDQALGVRAEPFAPLRPPPDYAARLPCPEPLSDSAGISEGLSCLTEELCARLSAHGLGAQGFVFHVFRSDGETRSLTVNMARPVRQPAHILRLFRERLDRIDPGFGIDLLLLEAVRTAPMEAGSQPLSTDLAMTITDLGLLSALADRIQARLGEGRAMIIQPEARHPPDKAERHVPFTGQLPEDTPPPPDTLPGLRPLRMLDRPEPIDAVAEVPDGPPLRFVWRRVVRRVVKADGPERIAPEWWTYLPPANGAAQAMPRARDYYRVEDEHGHRYWIFREGLYDDGRGSQPEWFLQGLLA</sequence>